<dbReference type="AlphaFoldDB" id="A0A0B2VXH2"/>
<comment type="caution">
    <text evidence="1">The sequence shown here is derived from an EMBL/GenBank/DDBJ whole genome shotgun (WGS) entry which is preliminary data.</text>
</comment>
<protein>
    <submittedName>
        <fullName evidence="1">Uncharacterized protein</fullName>
    </submittedName>
</protein>
<dbReference type="Proteomes" id="UP000031036">
    <property type="component" value="Unassembled WGS sequence"/>
</dbReference>
<dbReference type="EMBL" id="JPKZ01000631">
    <property type="protein sequence ID" value="KHN86338.1"/>
    <property type="molecule type" value="Genomic_DNA"/>
</dbReference>
<proteinExistence type="predicted"/>
<name>A0A0B2VXH2_TOXCA</name>
<accession>A0A0B2VXH2</accession>
<sequence>MQKSAGISDDRGLWFRRVRLRVGRKCANRGTQDAVRYSGHIHSSYVAIALALFATFGSVTLEHSPYHEAHDLNVSSYWNKYDD</sequence>
<reference evidence="1 2" key="1">
    <citation type="submission" date="2014-11" db="EMBL/GenBank/DDBJ databases">
        <title>Genetic blueprint of the zoonotic pathogen Toxocara canis.</title>
        <authorList>
            <person name="Zhu X.-Q."/>
            <person name="Korhonen P.K."/>
            <person name="Cai H."/>
            <person name="Young N.D."/>
            <person name="Nejsum P."/>
            <person name="von Samson-Himmelstjerna G."/>
            <person name="Boag P.R."/>
            <person name="Tan P."/>
            <person name="Li Q."/>
            <person name="Min J."/>
            <person name="Yang Y."/>
            <person name="Wang X."/>
            <person name="Fang X."/>
            <person name="Hall R.S."/>
            <person name="Hofmann A."/>
            <person name="Sternberg P.W."/>
            <person name="Jex A.R."/>
            <person name="Gasser R.B."/>
        </authorList>
    </citation>
    <scope>NUCLEOTIDE SEQUENCE [LARGE SCALE GENOMIC DNA]</scope>
    <source>
        <strain evidence="1">PN_DK_2014</strain>
    </source>
</reference>
<keyword evidence="2" id="KW-1185">Reference proteome</keyword>
<evidence type="ECO:0000313" key="1">
    <source>
        <dbReference type="EMBL" id="KHN86338.1"/>
    </source>
</evidence>
<evidence type="ECO:0000313" key="2">
    <source>
        <dbReference type="Proteomes" id="UP000031036"/>
    </source>
</evidence>
<organism evidence="1 2">
    <name type="scientific">Toxocara canis</name>
    <name type="common">Canine roundworm</name>
    <dbReference type="NCBI Taxonomy" id="6265"/>
    <lineage>
        <taxon>Eukaryota</taxon>
        <taxon>Metazoa</taxon>
        <taxon>Ecdysozoa</taxon>
        <taxon>Nematoda</taxon>
        <taxon>Chromadorea</taxon>
        <taxon>Rhabditida</taxon>
        <taxon>Spirurina</taxon>
        <taxon>Ascaridomorpha</taxon>
        <taxon>Ascaridoidea</taxon>
        <taxon>Toxocaridae</taxon>
        <taxon>Toxocara</taxon>
    </lineage>
</organism>
<gene>
    <name evidence="1" type="ORF">Tcan_14001</name>
</gene>